<name>A0ACD4NWA4_9HYPH</name>
<accession>A0ACD4NWA4</accession>
<reference evidence="1" key="1">
    <citation type="submission" date="2022-11" db="EMBL/GenBank/DDBJ databases">
        <title>beta-Carotene-producing bacterium, Jeongeuplla avenae sp. nov., alleviates the salt stress of Arabidopsis seedlings.</title>
        <authorList>
            <person name="Jiang L."/>
            <person name="Lee J."/>
        </authorList>
    </citation>
    <scope>NUCLEOTIDE SEQUENCE</scope>
    <source>
        <strain evidence="1">DY_R2A_6</strain>
    </source>
</reference>
<dbReference type="Proteomes" id="UP001163223">
    <property type="component" value="Chromosome"/>
</dbReference>
<gene>
    <name evidence="1" type="ORF">OXU80_13600</name>
</gene>
<protein>
    <submittedName>
        <fullName evidence="1">Helix-turn-helix domain-containing protein</fullName>
    </submittedName>
</protein>
<sequence>MSGSEVSVQVRRREEKRAAERNRKSFTSAKLDAQDWIMCDPVLPVNAKLVGIYLLSCVNSETGQCNPAIETIADDLSLSKRVVERAVADLKAAGWVEVRRYDRRKSNRYVFVDNRVRATAIDDRRAMLRDARRELRLDPPPMAAREHFDPPPMAALDPPPMAAKHLNGTPEEIYRSEKGGTSNQYALASRGH</sequence>
<evidence type="ECO:0000313" key="1">
    <source>
        <dbReference type="EMBL" id="WAJ31169.1"/>
    </source>
</evidence>
<organism evidence="1 2">
    <name type="scientific">Antarcticirhabdus aurantiaca</name>
    <dbReference type="NCBI Taxonomy" id="2606717"/>
    <lineage>
        <taxon>Bacteria</taxon>
        <taxon>Pseudomonadati</taxon>
        <taxon>Pseudomonadota</taxon>
        <taxon>Alphaproteobacteria</taxon>
        <taxon>Hyphomicrobiales</taxon>
        <taxon>Aurantimonadaceae</taxon>
        <taxon>Antarcticirhabdus</taxon>
    </lineage>
</organism>
<keyword evidence="2" id="KW-1185">Reference proteome</keyword>
<proteinExistence type="predicted"/>
<evidence type="ECO:0000313" key="2">
    <source>
        <dbReference type="Proteomes" id="UP001163223"/>
    </source>
</evidence>
<dbReference type="EMBL" id="CP113520">
    <property type="protein sequence ID" value="WAJ31169.1"/>
    <property type="molecule type" value="Genomic_DNA"/>
</dbReference>